<protein>
    <recommendedName>
        <fullName evidence="6">Extracellular membrane protein CFEM domain-containing protein</fullName>
    </recommendedName>
</protein>
<gene>
    <name evidence="4" type="ORF">B0J12DRAFT_722991</name>
</gene>
<accession>A0ABQ8GUE2</accession>
<dbReference type="EMBL" id="JAGTJR010000001">
    <property type="protein sequence ID" value="KAH7064879.1"/>
    <property type="molecule type" value="Genomic_DNA"/>
</dbReference>
<evidence type="ECO:0008006" key="6">
    <source>
        <dbReference type="Google" id="ProtNLM"/>
    </source>
</evidence>
<feature type="compositionally biased region" description="Basic and acidic residues" evidence="1">
    <location>
        <begin position="267"/>
        <end position="282"/>
    </location>
</feature>
<evidence type="ECO:0000256" key="1">
    <source>
        <dbReference type="SAM" id="MobiDB-lite"/>
    </source>
</evidence>
<feature type="transmembrane region" description="Helical" evidence="2">
    <location>
        <begin position="191"/>
        <end position="213"/>
    </location>
</feature>
<feature type="region of interest" description="Disordered" evidence="1">
    <location>
        <begin position="265"/>
        <end position="291"/>
    </location>
</feature>
<comment type="caution">
    <text evidence="4">The sequence shown here is derived from an EMBL/GenBank/DDBJ whole genome shotgun (WGS) entry which is preliminary data.</text>
</comment>
<keyword evidence="5" id="KW-1185">Reference proteome</keyword>
<dbReference type="Proteomes" id="UP000774617">
    <property type="component" value="Unassembled WGS sequence"/>
</dbReference>
<proteinExistence type="predicted"/>
<organism evidence="4 5">
    <name type="scientific">Macrophomina phaseolina</name>
    <dbReference type="NCBI Taxonomy" id="35725"/>
    <lineage>
        <taxon>Eukaryota</taxon>
        <taxon>Fungi</taxon>
        <taxon>Dikarya</taxon>
        <taxon>Ascomycota</taxon>
        <taxon>Pezizomycotina</taxon>
        <taxon>Dothideomycetes</taxon>
        <taxon>Dothideomycetes incertae sedis</taxon>
        <taxon>Botryosphaeriales</taxon>
        <taxon>Botryosphaeriaceae</taxon>
        <taxon>Macrophomina</taxon>
    </lineage>
</organism>
<evidence type="ECO:0000256" key="2">
    <source>
        <dbReference type="SAM" id="Phobius"/>
    </source>
</evidence>
<feature type="signal peptide" evidence="3">
    <location>
        <begin position="1"/>
        <end position="21"/>
    </location>
</feature>
<keyword evidence="2" id="KW-0812">Transmembrane</keyword>
<evidence type="ECO:0000313" key="5">
    <source>
        <dbReference type="Proteomes" id="UP000774617"/>
    </source>
</evidence>
<feature type="chain" id="PRO_5047246951" description="Extracellular membrane protein CFEM domain-containing protein" evidence="3">
    <location>
        <begin position="22"/>
        <end position="291"/>
    </location>
</feature>
<sequence length="291" mass="30362">MARWLIFYLALMLLRTPPAFAASNSVVPTSNFIDTLSGYADLSSCAEGALSTIVRDQSSGCGDNQKLTSYTCFCTDSSRLFSFIISSAVSESCKSSSQSAQIFSALQVWDSYCALGVEAGLATTTKASSTPNLTSLASPAAGATTAGATQTAVASTLAISTMSAAGSAASSSVTSIAVSGSRSSENSKTTAIAAGVAVPVGVISLALVGYLFYRKHQQGTRQHLLVGSPPATAIIPVHKQPPMQEMPYNNQIHELQSRSFNELESGNMRHEADPDALKERGRGRFGLGLQN</sequence>
<evidence type="ECO:0000256" key="3">
    <source>
        <dbReference type="SAM" id="SignalP"/>
    </source>
</evidence>
<keyword evidence="3" id="KW-0732">Signal</keyword>
<name>A0ABQ8GUE2_9PEZI</name>
<evidence type="ECO:0000313" key="4">
    <source>
        <dbReference type="EMBL" id="KAH7064879.1"/>
    </source>
</evidence>
<keyword evidence="2" id="KW-1133">Transmembrane helix</keyword>
<reference evidence="4 5" key="1">
    <citation type="journal article" date="2021" name="Nat. Commun.">
        <title>Genetic determinants of endophytism in the Arabidopsis root mycobiome.</title>
        <authorList>
            <person name="Mesny F."/>
            <person name="Miyauchi S."/>
            <person name="Thiergart T."/>
            <person name="Pickel B."/>
            <person name="Atanasova L."/>
            <person name="Karlsson M."/>
            <person name="Huettel B."/>
            <person name="Barry K.W."/>
            <person name="Haridas S."/>
            <person name="Chen C."/>
            <person name="Bauer D."/>
            <person name="Andreopoulos W."/>
            <person name="Pangilinan J."/>
            <person name="LaButti K."/>
            <person name="Riley R."/>
            <person name="Lipzen A."/>
            <person name="Clum A."/>
            <person name="Drula E."/>
            <person name="Henrissat B."/>
            <person name="Kohler A."/>
            <person name="Grigoriev I.V."/>
            <person name="Martin F.M."/>
            <person name="Hacquard S."/>
        </authorList>
    </citation>
    <scope>NUCLEOTIDE SEQUENCE [LARGE SCALE GENOMIC DNA]</scope>
    <source>
        <strain evidence="4 5">MPI-SDFR-AT-0080</strain>
    </source>
</reference>
<keyword evidence="2" id="KW-0472">Membrane</keyword>
<dbReference type="CDD" id="cd12087">
    <property type="entry name" value="TM_EGFR-like"/>
    <property type="match status" value="1"/>
</dbReference>